<dbReference type="InterPro" id="IPR001789">
    <property type="entry name" value="Sig_transdc_resp-reg_receiver"/>
</dbReference>
<dbReference type="CDD" id="cd17535">
    <property type="entry name" value="REC_NarL-like"/>
    <property type="match status" value="1"/>
</dbReference>
<dbReference type="SUPFAM" id="SSF52172">
    <property type="entry name" value="CheY-like"/>
    <property type="match status" value="1"/>
</dbReference>
<dbReference type="PROSITE" id="PS50110">
    <property type="entry name" value="RESPONSE_REGULATORY"/>
    <property type="match status" value="1"/>
</dbReference>
<feature type="domain" description="HTH luxR-type" evidence="6">
    <location>
        <begin position="173"/>
        <end position="238"/>
    </location>
</feature>
<name>A0A426VC51_9BURK</name>
<dbReference type="SUPFAM" id="SSF46894">
    <property type="entry name" value="C-terminal effector domain of the bipartite response regulators"/>
    <property type="match status" value="1"/>
</dbReference>
<keyword evidence="1 5" id="KW-0597">Phosphoprotein</keyword>
<dbReference type="GO" id="GO:0003677">
    <property type="term" value="F:DNA binding"/>
    <property type="evidence" value="ECO:0007669"/>
    <property type="project" value="UniProtKB-KW"/>
</dbReference>
<sequence>MNPNESSVWRVVVVEDNHQHREFLESCVQAHPALSLSGAFSTLAPARHWFAQHEADLLLIDLGLPDGSGLTLMREVHARWPACDMLVVSMFGDEENVVASIEAGAVGYVHKDDDAADIAQTLLAVKQGASPISPMIARHLLRRMQPLARPEAPHADALAAPVAVEGTEGTSGDEAAPVVLSRREQEVLEFIARGFSYAEIARQQGITVHTVQTYIKKLYGKLAVHSRSEAVFEAHRLGLLDTFSAPARADGAAAKR</sequence>
<protein>
    <submittedName>
        <fullName evidence="8">DNA-binding response regulator</fullName>
    </submittedName>
</protein>
<dbReference type="SMART" id="SM00421">
    <property type="entry name" value="HTH_LUXR"/>
    <property type="match status" value="1"/>
</dbReference>
<dbReference type="EMBL" id="RSED01000007">
    <property type="protein sequence ID" value="RRS04435.1"/>
    <property type="molecule type" value="Genomic_DNA"/>
</dbReference>
<evidence type="ECO:0000259" key="6">
    <source>
        <dbReference type="PROSITE" id="PS50043"/>
    </source>
</evidence>
<accession>A0A426VC51</accession>
<evidence type="ECO:0000256" key="4">
    <source>
        <dbReference type="ARBA" id="ARBA00023163"/>
    </source>
</evidence>
<keyword evidence="9" id="KW-1185">Reference proteome</keyword>
<evidence type="ECO:0000259" key="7">
    <source>
        <dbReference type="PROSITE" id="PS50110"/>
    </source>
</evidence>
<dbReference type="Gene3D" id="3.40.50.2300">
    <property type="match status" value="1"/>
</dbReference>
<dbReference type="GO" id="GO:0006355">
    <property type="term" value="P:regulation of DNA-templated transcription"/>
    <property type="evidence" value="ECO:0007669"/>
    <property type="project" value="InterPro"/>
</dbReference>
<evidence type="ECO:0000313" key="8">
    <source>
        <dbReference type="EMBL" id="RRS04435.1"/>
    </source>
</evidence>
<organism evidence="8 9">
    <name type="scientific">Aquabacterium soli</name>
    <dbReference type="NCBI Taxonomy" id="2493092"/>
    <lineage>
        <taxon>Bacteria</taxon>
        <taxon>Pseudomonadati</taxon>
        <taxon>Pseudomonadota</taxon>
        <taxon>Betaproteobacteria</taxon>
        <taxon>Burkholderiales</taxon>
        <taxon>Aquabacterium</taxon>
    </lineage>
</organism>
<dbReference type="Pfam" id="PF00072">
    <property type="entry name" value="Response_reg"/>
    <property type="match status" value="1"/>
</dbReference>
<dbReference type="InterPro" id="IPR058245">
    <property type="entry name" value="NreC/VraR/RcsB-like_REC"/>
</dbReference>
<gene>
    <name evidence="8" type="ORF">EIP75_11160</name>
</gene>
<dbReference type="PANTHER" id="PTHR43214:SF41">
    <property type="entry name" value="NITRATE_NITRITE RESPONSE REGULATOR PROTEIN NARP"/>
    <property type="match status" value="1"/>
</dbReference>
<dbReference type="CDD" id="cd06170">
    <property type="entry name" value="LuxR_C_like"/>
    <property type="match status" value="1"/>
</dbReference>
<dbReference type="AlphaFoldDB" id="A0A426VC51"/>
<dbReference type="OrthoDB" id="3623000at2"/>
<evidence type="ECO:0000256" key="3">
    <source>
        <dbReference type="ARBA" id="ARBA00023125"/>
    </source>
</evidence>
<feature type="modified residue" description="4-aspartylphosphate" evidence="5">
    <location>
        <position position="61"/>
    </location>
</feature>
<dbReference type="RefSeq" id="WP_125243343.1">
    <property type="nucleotide sequence ID" value="NZ_RSED01000007.1"/>
</dbReference>
<keyword evidence="2" id="KW-0805">Transcription regulation</keyword>
<dbReference type="PRINTS" id="PR00038">
    <property type="entry name" value="HTHLUXR"/>
</dbReference>
<evidence type="ECO:0000256" key="2">
    <source>
        <dbReference type="ARBA" id="ARBA00023015"/>
    </source>
</evidence>
<dbReference type="GO" id="GO:0000160">
    <property type="term" value="P:phosphorelay signal transduction system"/>
    <property type="evidence" value="ECO:0007669"/>
    <property type="project" value="InterPro"/>
</dbReference>
<dbReference type="InterPro" id="IPR000792">
    <property type="entry name" value="Tscrpt_reg_LuxR_C"/>
</dbReference>
<dbReference type="InterPro" id="IPR039420">
    <property type="entry name" value="WalR-like"/>
</dbReference>
<evidence type="ECO:0000256" key="1">
    <source>
        <dbReference type="ARBA" id="ARBA00022553"/>
    </source>
</evidence>
<dbReference type="SMART" id="SM00448">
    <property type="entry name" value="REC"/>
    <property type="match status" value="1"/>
</dbReference>
<feature type="domain" description="Response regulatory" evidence="7">
    <location>
        <begin position="10"/>
        <end position="126"/>
    </location>
</feature>
<evidence type="ECO:0000256" key="5">
    <source>
        <dbReference type="PROSITE-ProRule" id="PRU00169"/>
    </source>
</evidence>
<keyword evidence="4" id="KW-0804">Transcription</keyword>
<comment type="caution">
    <text evidence="8">The sequence shown here is derived from an EMBL/GenBank/DDBJ whole genome shotgun (WGS) entry which is preliminary data.</text>
</comment>
<dbReference type="InterPro" id="IPR011006">
    <property type="entry name" value="CheY-like_superfamily"/>
</dbReference>
<dbReference type="Proteomes" id="UP000269265">
    <property type="component" value="Unassembled WGS sequence"/>
</dbReference>
<keyword evidence="3 8" id="KW-0238">DNA-binding</keyword>
<dbReference type="Pfam" id="PF00196">
    <property type="entry name" value="GerE"/>
    <property type="match status" value="1"/>
</dbReference>
<dbReference type="PROSITE" id="PS50043">
    <property type="entry name" value="HTH_LUXR_2"/>
    <property type="match status" value="1"/>
</dbReference>
<proteinExistence type="predicted"/>
<reference evidence="8 9" key="1">
    <citation type="submission" date="2018-12" db="EMBL/GenBank/DDBJ databases">
        <title>The whole draft genome of Aquabacterium sp. SJQ9.</title>
        <authorList>
            <person name="Sun L."/>
            <person name="Gao X."/>
            <person name="Chen W."/>
            <person name="Huang K."/>
        </authorList>
    </citation>
    <scope>NUCLEOTIDE SEQUENCE [LARGE SCALE GENOMIC DNA]</scope>
    <source>
        <strain evidence="8 9">SJQ9</strain>
    </source>
</reference>
<evidence type="ECO:0000313" key="9">
    <source>
        <dbReference type="Proteomes" id="UP000269265"/>
    </source>
</evidence>
<dbReference type="PANTHER" id="PTHR43214">
    <property type="entry name" value="TWO-COMPONENT RESPONSE REGULATOR"/>
    <property type="match status" value="1"/>
</dbReference>
<dbReference type="InterPro" id="IPR016032">
    <property type="entry name" value="Sig_transdc_resp-reg_C-effctor"/>
</dbReference>